<dbReference type="RefSeq" id="WP_156932325.1">
    <property type="nucleotide sequence ID" value="NZ_CP097501.1"/>
</dbReference>
<dbReference type="AlphaFoldDB" id="A0AAE9HRM4"/>
<proteinExistence type="predicted"/>
<organism evidence="1 2">
    <name type="scientific">Conchiformibius steedae DSM 2580</name>
    <dbReference type="NCBI Taxonomy" id="1121352"/>
    <lineage>
        <taxon>Bacteria</taxon>
        <taxon>Pseudomonadati</taxon>
        <taxon>Pseudomonadota</taxon>
        <taxon>Betaproteobacteria</taxon>
        <taxon>Neisseriales</taxon>
        <taxon>Neisseriaceae</taxon>
        <taxon>Conchiformibius</taxon>
    </lineage>
</organism>
<sequence>MNQDEILSQLKSIILPYIPESDDKVQFGSKAYPDVGQIGIERISSEKTSEYIEISIDETCSLHNLMLNLQKCQNFSSEPWTHFQAIVYRSGHIDWQSVDRTVSDIVH</sequence>
<dbReference type="EMBL" id="CP097501">
    <property type="protein sequence ID" value="URD66869.1"/>
    <property type="molecule type" value="Genomic_DNA"/>
</dbReference>
<evidence type="ECO:0000313" key="1">
    <source>
        <dbReference type="EMBL" id="URD66869.1"/>
    </source>
</evidence>
<evidence type="ECO:0000313" key="2">
    <source>
        <dbReference type="Proteomes" id="UP001056819"/>
    </source>
</evidence>
<gene>
    <name evidence="1" type="ORF">LNQ82_06510</name>
</gene>
<accession>A0AAE9HRM4</accession>
<dbReference type="Proteomes" id="UP001056819">
    <property type="component" value="Chromosome"/>
</dbReference>
<protein>
    <submittedName>
        <fullName evidence="1">Uncharacterized protein</fullName>
    </submittedName>
</protein>
<name>A0AAE9HRM4_9NEIS</name>
<reference evidence="1" key="1">
    <citation type="submission" date="2022-05" db="EMBL/GenBank/DDBJ databases">
        <title>Alysiella filiformis genome sequencing.</title>
        <authorList>
            <person name="Viehboeck T."/>
        </authorList>
    </citation>
    <scope>NUCLEOTIDE SEQUENCE</scope>
    <source>
        <strain evidence="1">DSM 2580</strain>
    </source>
</reference>